<feature type="domain" description="PucR C-terminal helix-turn-helix" evidence="1">
    <location>
        <begin position="460"/>
        <end position="515"/>
    </location>
</feature>
<evidence type="ECO:0000313" key="2">
    <source>
        <dbReference type="EMBL" id="SDG24272.1"/>
    </source>
</evidence>
<reference evidence="2 3" key="1">
    <citation type="submission" date="2016-10" db="EMBL/GenBank/DDBJ databases">
        <authorList>
            <person name="de Groot N.N."/>
        </authorList>
    </citation>
    <scope>NUCLEOTIDE SEQUENCE [LARGE SCALE GENOMIC DNA]</scope>
    <source>
        <strain evidence="2 3">CGMCC 4.1859</strain>
    </source>
</reference>
<dbReference type="Proteomes" id="UP000198614">
    <property type="component" value="Unassembled WGS sequence"/>
</dbReference>
<dbReference type="InterPro" id="IPR025736">
    <property type="entry name" value="PucR_C-HTH_dom"/>
</dbReference>
<gene>
    <name evidence="2" type="ORF">SAMN05216260_11658</name>
</gene>
<evidence type="ECO:0000313" key="3">
    <source>
        <dbReference type="Proteomes" id="UP000198614"/>
    </source>
</evidence>
<sequence length="522" mass="54831">MITLTDLVTSLGAGLLRLVVAGPGAEIRDVVLAEPGEGAGQPGDLVLGVGVTHPHAAAELAERAAAAGAEGLVLKAAVIRTSGIGDIAERLGLALVELQPHVSWTGAVWLLRSVIDRGAGTDADAAGVRGTLFALADAAADIVEAPVTVEDAHSRVLAYSARQEITDSARVSTIVGRRVPAEVTAHFRARGVYRRLAGSSEPVLTPPGPDGLLPRLIIPVRAGGEWLGSIWAVAEKPVPPERMRELEGVGSALALHLLHLRADAGLGRRMLEGRLSAVLRHGEREAASALPPGPWRVTVLGAPDGVRDLGAHALVWESVARRAGWEQPLTVELDGLLYCLVSDGGNDSATTPRPGSVRWLRNILGESSPHDRSSYAVMGGLAHAPEEIPRSRGEAAELSRLVTAGRLPTAASGGLIRVEDVWDALVVERAQAATRIEAGLLGGPLAALSAHDREHGTAHLATLTAWLDFHGDPRGAAHALRIHPNTLRYRMRRLGEVAPVDLSSPRVRLALRLQLGAMEAAR</sequence>
<organism evidence="2 3">
    <name type="scientific">Streptomyces griseoaurantiacus</name>
    <dbReference type="NCBI Taxonomy" id="68213"/>
    <lineage>
        <taxon>Bacteria</taxon>
        <taxon>Bacillati</taxon>
        <taxon>Actinomycetota</taxon>
        <taxon>Actinomycetes</taxon>
        <taxon>Kitasatosporales</taxon>
        <taxon>Streptomycetaceae</taxon>
        <taxon>Streptomyces</taxon>
        <taxon>Streptomyces aurantiacus group</taxon>
    </lineage>
</organism>
<dbReference type="Gene3D" id="1.10.10.2840">
    <property type="entry name" value="PucR C-terminal helix-turn-helix domain"/>
    <property type="match status" value="1"/>
</dbReference>
<protein>
    <submittedName>
        <fullName evidence="2">DNA-binding transcriptional regulator, PucR family</fullName>
    </submittedName>
</protein>
<dbReference type="PANTHER" id="PTHR33744:SF1">
    <property type="entry name" value="DNA-BINDING TRANSCRIPTIONAL ACTIVATOR ADER"/>
    <property type="match status" value="1"/>
</dbReference>
<dbReference type="InterPro" id="IPR051448">
    <property type="entry name" value="CdaR-like_regulators"/>
</dbReference>
<evidence type="ECO:0000259" key="1">
    <source>
        <dbReference type="Pfam" id="PF13556"/>
    </source>
</evidence>
<dbReference type="Pfam" id="PF13556">
    <property type="entry name" value="HTH_30"/>
    <property type="match status" value="1"/>
</dbReference>
<proteinExistence type="predicted"/>
<dbReference type="InterPro" id="IPR042070">
    <property type="entry name" value="PucR_C-HTH_sf"/>
</dbReference>
<keyword evidence="2" id="KW-0238">DNA-binding</keyword>
<name>A0A1G7SMY6_9ACTN</name>
<dbReference type="AlphaFoldDB" id="A0A1G7SMY6"/>
<accession>A0A1G7SMY6</accession>
<dbReference type="GO" id="GO:0003677">
    <property type="term" value="F:DNA binding"/>
    <property type="evidence" value="ECO:0007669"/>
    <property type="project" value="UniProtKB-KW"/>
</dbReference>
<dbReference type="PANTHER" id="PTHR33744">
    <property type="entry name" value="CARBOHYDRATE DIACID REGULATOR"/>
    <property type="match status" value="1"/>
</dbReference>
<dbReference type="OrthoDB" id="3190266at2"/>
<dbReference type="EMBL" id="FNAX01000016">
    <property type="protein sequence ID" value="SDG24272.1"/>
    <property type="molecule type" value="Genomic_DNA"/>
</dbReference>